<protein>
    <recommendedName>
        <fullName evidence="1">Antitoxin SocA-like Panacea domain-containing protein</fullName>
    </recommendedName>
</protein>
<feature type="domain" description="Antitoxin SocA-like Panacea" evidence="1">
    <location>
        <begin position="21"/>
        <end position="114"/>
    </location>
</feature>
<dbReference type="InterPro" id="IPR025272">
    <property type="entry name" value="SocA_Panacea"/>
</dbReference>
<proteinExistence type="predicted"/>
<organism evidence="2 3">
    <name type="scientific">Chryseobacterium salivictor</name>
    <dbReference type="NCBI Taxonomy" id="2547600"/>
    <lineage>
        <taxon>Bacteria</taxon>
        <taxon>Pseudomonadati</taxon>
        <taxon>Bacteroidota</taxon>
        <taxon>Flavobacteriia</taxon>
        <taxon>Flavobacteriales</taxon>
        <taxon>Weeksellaceae</taxon>
        <taxon>Chryseobacterium group</taxon>
        <taxon>Chryseobacterium</taxon>
    </lineage>
</organism>
<dbReference type="OrthoDB" id="9799173at2"/>
<dbReference type="AlphaFoldDB" id="A0A4P6ZFU8"/>
<dbReference type="EMBL" id="CP037954">
    <property type="protein sequence ID" value="QBO58399.1"/>
    <property type="molecule type" value="Genomic_DNA"/>
</dbReference>
<sequence>MYTALQISSHFIKKGVSPLKLQKLLFYAQVWFYAKTGKKLFVDNIEAWVLGPVVPSVWQQYRHMRRGDEINDRKADYSAILSDEVHAHLDEIWRAYGKFTGVELVDITHAENLWVDARAGLDDHINSKNIIFISDNILDDFKLDRYGYIPAADKKSPGYGQINGSVGEELF</sequence>
<evidence type="ECO:0000313" key="2">
    <source>
        <dbReference type="EMBL" id="QBO58399.1"/>
    </source>
</evidence>
<name>A0A4P6ZFU8_9FLAO</name>
<reference evidence="2 3" key="1">
    <citation type="submission" date="2019-03" db="EMBL/GenBank/DDBJ databases">
        <authorList>
            <person name="Kim H."/>
            <person name="Yu S.-M."/>
        </authorList>
    </citation>
    <scope>NUCLEOTIDE SEQUENCE [LARGE SCALE GENOMIC DNA]</scope>
    <source>
        <strain evidence="2 3">NBC122</strain>
    </source>
</reference>
<dbReference type="Proteomes" id="UP000294419">
    <property type="component" value="Chromosome"/>
</dbReference>
<keyword evidence="3" id="KW-1185">Reference proteome</keyword>
<dbReference type="KEGG" id="csal:NBC122_01584"/>
<dbReference type="Pfam" id="PF13274">
    <property type="entry name" value="SocA_Panacea"/>
    <property type="match status" value="1"/>
</dbReference>
<evidence type="ECO:0000313" key="3">
    <source>
        <dbReference type="Proteomes" id="UP000294419"/>
    </source>
</evidence>
<dbReference type="RefSeq" id="WP_133439835.1">
    <property type="nucleotide sequence ID" value="NZ_CP037954.1"/>
</dbReference>
<gene>
    <name evidence="2" type="ORF">NBC122_01584</name>
</gene>
<accession>A0A4P6ZFU8</accession>
<evidence type="ECO:0000259" key="1">
    <source>
        <dbReference type="Pfam" id="PF13274"/>
    </source>
</evidence>